<name>A0A0B2VTY3_TOXCA</name>
<dbReference type="OrthoDB" id="126772at2759"/>
<feature type="domain" description="Kazal-like" evidence="4">
    <location>
        <begin position="986"/>
        <end position="1044"/>
    </location>
</feature>
<feature type="domain" description="Kazal-like" evidence="4">
    <location>
        <begin position="1229"/>
        <end position="1278"/>
    </location>
</feature>
<feature type="domain" description="Kazal-like" evidence="4">
    <location>
        <begin position="752"/>
        <end position="809"/>
    </location>
</feature>
<dbReference type="PROSITE" id="PS51465">
    <property type="entry name" value="KAZAL_2"/>
    <property type="match status" value="11"/>
</dbReference>
<dbReference type="InterPro" id="IPR050653">
    <property type="entry name" value="Prot_Inhib_GrowthFact_Antg"/>
</dbReference>
<evidence type="ECO:0000256" key="1">
    <source>
        <dbReference type="ARBA" id="ARBA00022690"/>
    </source>
</evidence>
<evidence type="ECO:0000313" key="6">
    <source>
        <dbReference type="Proteomes" id="UP000031036"/>
    </source>
</evidence>
<dbReference type="InterPro" id="IPR002350">
    <property type="entry name" value="Kazal_dom"/>
</dbReference>
<keyword evidence="2" id="KW-0722">Serine protease inhibitor</keyword>
<evidence type="ECO:0000256" key="2">
    <source>
        <dbReference type="ARBA" id="ARBA00022900"/>
    </source>
</evidence>
<accession>A0A0B2VTY3</accession>
<keyword evidence="6" id="KW-1185">Reference proteome</keyword>
<comment type="caution">
    <text evidence="5">The sequence shown here is derived from an EMBL/GenBank/DDBJ whole genome shotgun (WGS) entry which is preliminary data.</text>
</comment>
<dbReference type="Pfam" id="PF00050">
    <property type="entry name" value="Kazal_1"/>
    <property type="match status" value="3"/>
</dbReference>
<dbReference type="PANTHER" id="PTHR10913">
    <property type="entry name" value="FOLLISTATIN-RELATED"/>
    <property type="match status" value="1"/>
</dbReference>
<dbReference type="EMBL" id="JPKZ01000986">
    <property type="protein sequence ID" value="KHN84435.1"/>
    <property type="molecule type" value="Genomic_DNA"/>
</dbReference>
<keyword evidence="1" id="KW-0646">Protease inhibitor</keyword>
<feature type="domain" description="Kazal-like" evidence="4">
    <location>
        <begin position="1428"/>
        <end position="1475"/>
    </location>
</feature>
<dbReference type="GO" id="GO:0005576">
    <property type="term" value="C:extracellular region"/>
    <property type="evidence" value="ECO:0007669"/>
    <property type="project" value="TreeGrafter"/>
</dbReference>
<feature type="domain" description="Kazal-like" evidence="4">
    <location>
        <begin position="26"/>
        <end position="96"/>
    </location>
</feature>
<organism evidence="5 6">
    <name type="scientific">Toxocara canis</name>
    <name type="common">Canine roundworm</name>
    <dbReference type="NCBI Taxonomy" id="6265"/>
    <lineage>
        <taxon>Eukaryota</taxon>
        <taxon>Metazoa</taxon>
        <taxon>Ecdysozoa</taxon>
        <taxon>Nematoda</taxon>
        <taxon>Chromadorea</taxon>
        <taxon>Rhabditida</taxon>
        <taxon>Spirurina</taxon>
        <taxon>Ascaridomorpha</taxon>
        <taxon>Ascaridoidea</taxon>
        <taxon>Toxocaridae</taxon>
        <taxon>Toxocara</taxon>
    </lineage>
</organism>
<dbReference type="Pfam" id="PF07648">
    <property type="entry name" value="Kazal_2"/>
    <property type="match status" value="9"/>
</dbReference>
<keyword evidence="3" id="KW-1015">Disulfide bond</keyword>
<evidence type="ECO:0000259" key="4">
    <source>
        <dbReference type="PROSITE" id="PS51465"/>
    </source>
</evidence>
<feature type="domain" description="Kazal-like" evidence="4">
    <location>
        <begin position="880"/>
        <end position="936"/>
    </location>
</feature>
<dbReference type="InterPro" id="IPR036058">
    <property type="entry name" value="Kazal_dom_sf"/>
</dbReference>
<sequence length="1505" mass="168131">MILPYDLKPKAYPPSTERIAHRGKCLSADPCKPECQPTDDEPVCDSAAVTHANICTLVGSPFEGTLPGNRFQKINCERMGRGEQPRSIAHIGKCDSVAMQTDAYVSEDADRSELRDDEEGNHSAEIREVAQTSMVDKEQTKAAGDVLFVLTDSLTSSEQQSPNFSQSMPTTDAVLPVAQLSNSSEIRDMGNSETTSSASVTLPLRSMNAFGTSYYPLYRQTAKPESNQDTVNYVRTGLSANNSSITGVNKVRLPSEGILAKENRMYDATAFHKNTVLPPLLHGSGVVNSLDSDEIKTTSMQKTNAQLTTTASSIAVYQTVDDYRTQNNKSDRFGPLSQQPTINTHSAWSIDGALIKNRSEFVALLSTTEKSKIYRTDASDLNVASFYSFTKRIISSSEEERKHDVNETTALPWKALDENVRNLKLEQDSVETVSDSDLLIPKTVDGSDEDYSFSTDAASKLFTPSDGERLMRTTSAIAEAVEPLRNNNADKNNWDIPLKIVLSKSDDRAEEKTHRFEELAETPAKPSPIMTEVSVTSENTVNAENTTDEFLNIDRDSGDYAVPFVLEDDSSFEELKVNVSRLNDSVPNETEDQLSTVSSNFDKRNLAGEGEMAAQQTTNTMKVFDSSAVTTTSERETHSSAIEVGKRGDLKTQLEAPNAGNYSNWRDVADEVYPSEQSRFATIQWSRDGMLRTICGTCSTEVEMIPVCDNLNKTHQSICLFSRFNCEQRISQREQRVLVHLGSCHSNSPFFHLKHEVCPSKCSREYKPVCDSHGTTHPNLCAFQMYSCRARRQQTDDVAFLTSLHECTASLLVDKAEMQNRMLLLKLNASPSKAHLECPEPHCNHGRSPICDNEGKLHRNECIFAWARCLAAQEGRTLTIMPESDCQTFTCTQNCSNDYQPVCSSDFITYPNRCFFHKARCAGKNIEVLFNGECRECLPQPCPLANENLAESNFVCNQNEQTELKCEFEMLRCIFGKKYGYNVSPAYEGRCCPSKDLCADYTGEICDSNGRTHKNVCIFEAVKCRSLKADGIILSIVRNGSCESTGRNLQTHLTEVAEGAGFSKVNLNSSSEKTVEVCAQRTCPQWYQPVCGTDLKTYPNECVLQLVRCNSSSSLATAYEGECCFTSCPGRWQPVCDSRNVTHENLCEFGIHRCLAERLENANITISRYQACEHEHCARRCSQLYEPVCASNGETYRNECELNNVICVRNKKISPERKLIHFDYAGECCGEIKCDPIFSPVCDSEGKTHANRCEFRKAACLTKKLSGETLTVQYNRQCCNQLCDGEVKPVCDGENTYDNLCKFRVAQCEAERRGEILSLAYSGRCCEEPKDKCSVSGPLCDSEGQTHANMCRFLRKQCVLNKVQPKSLSIAHRGECCRTELCTTYNEPVCDTHGVTHASPCHFRNTKCIYDKMHFNATLQIDYTGACCVSSCDDTWDGVCDQNGVLYKNKCYFEMKRCEANRRHGSVLLQTPCRERQLLRVLRYFDEPHLPTHDDRTEGRLAKST</sequence>
<dbReference type="STRING" id="6265.A0A0B2VTY3"/>
<dbReference type="CDD" id="cd00104">
    <property type="entry name" value="KAZAL_FS"/>
    <property type="match status" value="8"/>
</dbReference>
<protein>
    <submittedName>
        <fullName evidence="5">Agrin</fullName>
    </submittedName>
</protein>
<feature type="domain" description="Kazal-like" evidence="4">
    <location>
        <begin position="1072"/>
        <end position="1123"/>
    </location>
</feature>
<feature type="domain" description="Kazal-like" evidence="4">
    <location>
        <begin position="1124"/>
        <end position="1172"/>
    </location>
</feature>
<dbReference type="Gene3D" id="3.30.60.30">
    <property type="match status" value="10"/>
</dbReference>
<dbReference type="SUPFAM" id="SSF100895">
    <property type="entry name" value="Kazal-type serine protease inhibitors"/>
    <property type="match status" value="13"/>
</dbReference>
<dbReference type="Proteomes" id="UP000031036">
    <property type="component" value="Unassembled WGS sequence"/>
</dbReference>
<evidence type="ECO:0000313" key="5">
    <source>
        <dbReference type="EMBL" id="KHN84435.1"/>
    </source>
</evidence>
<feature type="domain" description="Kazal-like" evidence="4">
    <location>
        <begin position="1173"/>
        <end position="1228"/>
    </location>
</feature>
<gene>
    <name evidence="5" type="primary">Agrn</name>
    <name evidence="5" type="ORF">Tcan_08414</name>
</gene>
<reference evidence="5 6" key="1">
    <citation type="submission" date="2014-11" db="EMBL/GenBank/DDBJ databases">
        <title>Genetic blueprint of the zoonotic pathogen Toxocara canis.</title>
        <authorList>
            <person name="Zhu X.-Q."/>
            <person name="Korhonen P.K."/>
            <person name="Cai H."/>
            <person name="Young N.D."/>
            <person name="Nejsum P."/>
            <person name="von Samson-Himmelstjerna G."/>
            <person name="Boag P.R."/>
            <person name="Tan P."/>
            <person name="Li Q."/>
            <person name="Min J."/>
            <person name="Yang Y."/>
            <person name="Wang X."/>
            <person name="Fang X."/>
            <person name="Hall R.S."/>
            <person name="Hofmann A."/>
            <person name="Sternberg P.W."/>
            <person name="Jex A.R."/>
            <person name="Gasser R.B."/>
        </authorList>
    </citation>
    <scope>NUCLEOTIDE SEQUENCE [LARGE SCALE GENOMIC DNA]</scope>
    <source>
        <strain evidence="5">PN_DK_2014</strain>
    </source>
</reference>
<feature type="domain" description="Kazal-like" evidence="4">
    <location>
        <begin position="1371"/>
        <end position="1427"/>
    </location>
</feature>
<feature type="domain" description="Kazal-like" evidence="4">
    <location>
        <begin position="689"/>
        <end position="746"/>
    </location>
</feature>
<proteinExistence type="predicted"/>
<dbReference type="PANTHER" id="PTHR10913:SF45">
    <property type="entry name" value="FOLLISTATIN, ISOFORM A-RELATED"/>
    <property type="match status" value="1"/>
</dbReference>
<evidence type="ECO:0000256" key="3">
    <source>
        <dbReference type="ARBA" id="ARBA00023157"/>
    </source>
</evidence>
<dbReference type="SMART" id="SM00280">
    <property type="entry name" value="KAZAL"/>
    <property type="match status" value="14"/>
</dbReference>